<name>A0A918U8M0_9NEIS</name>
<feature type="signal peptide" evidence="1">
    <location>
        <begin position="1"/>
        <end position="19"/>
    </location>
</feature>
<dbReference type="RefSeq" id="WP_189531970.1">
    <property type="nucleotide sequence ID" value="NZ_BMYX01000004.1"/>
</dbReference>
<evidence type="ECO:0000313" key="3">
    <source>
        <dbReference type="Proteomes" id="UP000645257"/>
    </source>
</evidence>
<dbReference type="Gene3D" id="3.40.50.10610">
    <property type="entry name" value="ABC-type transport auxiliary lipoprotein component"/>
    <property type="match status" value="1"/>
</dbReference>
<reference evidence="2" key="1">
    <citation type="journal article" date="2014" name="Int. J. Syst. Evol. Microbiol.">
        <title>Complete genome sequence of Corynebacterium casei LMG S-19264T (=DSM 44701T), isolated from a smear-ripened cheese.</title>
        <authorList>
            <consortium name="US DOE Joint Genome Institute (JGI-PGF)"/>
            <person name="Walter F."/>
            <person name="Albersmeier A."/>
            <person name="Kalinowski J."/>
            <person name="Ruckert C."/>
        </authorList>
    </citation>
    <scope>NUCLEOTIDE SEQUENCE</scope>
    <source>
        <strain evidence="2">KCTC 32182</strain>
    </source>
</reference>
<dbReference type="EMBL" id="BMYX01000004">
    <property type="protein sequence ID" value="GGY09553.1"/>
    <property type="molecule type" value="Genomic_DNA"/>
</dbReference>
<keyword evidence="3" id="KW-1185">Reference proteome</keyword>
<dbReference type="AlphaFoldDB" id="A0A918U8M0"/>
<dbReference type="Proteomes" id="UP000645257">
    <property type="component" value="Unassembled WGS sequence"/>
</dbReference>
<evidence type="ECO:0000313" key="2">
    <source>
        <dbReference type="EMBL" id="GGY09553.1"/>
    </source>
</evidence>
<gene>
    <name evidence="2" type="ORF">GCM10011289_10460</name>
</gene>
<organism evidence="2 3">
    <name type="scientific">Paludibacterium paludis</name>
    <dbReference type="NCBI Taxonomy" id="1225769"/>
    <lineage>
        <taxon>Bacteria</taxon>
        <taxon>Pseudomonadati</taxon>
        <taxon>Pseudomonadota</taxon>
        <taxon>Betaproteobacteria</taxon>
        <taxon>Neisseriales</taxon>
        <taxon>Chromobacteriaceae</taxon>
        <taxon>Paludibacterium</taxon>
    </lineage>
</organism>
<keyword evidence="1" id="KW-0732">Signal</keyword>
<evidence type="ECO:0000256" key="1">
    <source>
        <dbReference type="SAM" id="SignalP"/>
    </source>
</evidence>
<protein>
    <recommendedName>
        <fullName evidence="4">Lipoprotein</fullName>
    </recommendedName>
</protein>
<comment type="caution">
    <text evidence="2">The sequence shown here is derived from an EMBL/GenBank/DDBJ whole genome shotgun (WGS) entry which is preliminary data.</text>
</comment>
<proteinExistence type="predicted"/>
<dbReference type="PROSITE" id="PS51257">
    <property type="entry name" value="PROKAR_LIPOPROTEIN"/>
    <property type="match status" value="1"/>
</dbReference>
<accession>A0A918U8M0</accession>
<evidence type="ECO:0008006" key="4">
    <source>
        <dbReference type="Google" id="ProtNLM"/>
    </source>
</evidence>
<sequence length="205" mass="22652">MFRRMILRTMAAAAVLVLAACSTTRVVHEWTPSGATGHAMMKQVLVMGISKEEGPRRAFEDTFSAALARAGVKAVPMYSVHPELGEADQDKLKKIIADSGVDGILVTRVVRVDSREQVRSNPWPAPYMGFYGYYHDVWVNYDTVSTYKVAVMETNLWSGKDGKLLWSGTTESTDPEDVKRIINDFSSVVTETLAKQGLIPPLPKS</sequence>
<feature type="chain" id="PRO_5037180402" description="Lipoprotein" evidence="1">
    <location>
        <begin position="20"/>
        <end position="205"/>
    </location>
</feature>
<reference evidence="2" key="2">
    <citation type="submission" date="2020-09" db="EMBL/GenBank/DDBJ databases">
        <authorList>
            <person name="Sun Q."/>
            <person name="Kim S."/>
        </authorList>
    </citation>
    <scope>NUCLEOTIDE SEQUENCE</scope>
    <source>
        <strain evidence="2">KCTC 32182</strain>
    </source>
</reference>